<accession>A0AAE3QYI0</accession>
<dbReference type="InterPro" id="IPR008947">
    <property type="entry name" value="PLipase_C/P1_nuclease_dom_sf"/>
</dbReference>
<dbReference type="AlphaFoldDB" id="A0AAE3QYI0"/>
<evidence type="ECO:0000313" key="2">
    <source>
        <dbReference type="Proteomes" id="UP001232063"/>
    </source>
</evidence>
<protein>
    <submittedName>
        <fullName evidence="1">Zinc dependent phospholipase C family protein</fullName>
    </submittedName>
</protein>
<name>A0AAE3QYI0_9BACT</name>
<dbReference type="Gene3D" id="1.10.575.10">
    <property type="entry name" value="P1 Nuclease"/>
    <property type="match status" value="1"/>
</dbReference>
<sequence length="342" mass="40455">MFILFCSTSTSFGWGFYAHKQINRLAIFGLPPEMISFYKHHIVFITENAVNPDRRRYIVPGEAVKHYIDMEAYGDSAIFKLPRNWKDAIKHYTEDTLQTHGIVPWWVMQMKFQLTEAFLQRNPKRILTLSADIGHYIGDLNVPLHTTRNYNGQLTNQHGIHGLWEARIPELFSPNYDFWIGQAHYLYHPQQRIWQALQQANNAVDSVLRFEKLVSQKFSDDKKYSFEQRGATTQRVYSRDYVNAYHHMLNGQVERQMRMAIELVRDFWFTCWVDAGQPDLYPLSVFEFSPSESDSIERAKQLWDKGNLKVRPHENSSQLANPEKYPFLERPLYVRRRSYYSA</sequence>
<evidence type="ECO:0000313" key="1">
    <source>
        <dbReference type="EMBL" id="MDJ1500361.1"/>
    </source>
</evidence>
<dbReference type="EMBL" id="JASJOU010000002">
    <property type="protein sequence ID" value="MDJ1500361.1"/>
    <property type="molecule type" value="Genomic_DNA"/>
</dbReference>
<organism evidence="1 2">
    <name type="scientific">Xanthocytophaga agilis</name>
    <dbReference type="NCBI Taxonomy" id="3048010"/>
    <lineage>
        <taxon>Bacteria</taxon>
        <taxon>Pseudomonadati</taxon>
        <taxon>Bacteroidota</taxon>
        <taxon>Cytophagia</taxon>
        <taxon>Cytophagales</taxon>
        <taxon>Rhodocytophagaceae</taxon>
        <taxon>Xanthocytophaga</taxon>
    </lineage>
</organism>
<comment type="caution">
    <text evidence="1">The sequence shown here is derived from an EMBL/GenBank/DDBJ whole genome shotgun (WGS) entry which is preliminary data.</text>
</comment>
<gene>
    <name evidence="1" type="ORF">QNI22_06885</name>
</gene>
<dbReference type="CDD" id="cd10981">
    <property type="entry name" value="ZnPC_S1P1"/>
    <property type="match status" value="1"/>
</dbReference>
<dbReference type="SUPFAM" id="SSF48537">
    <property type="entry name" value="Phospholipase C/P1 nuclease"/>
    <property type="match status" value="1"/>
</dbReference>
<dbReference type="Proteomes" id="UP001232063">
    <property type="component" value="Unassembled WGS sequence"/>
</dbReference>
<proteinExistence type="predicted"/>
<dbReference type="GO" id="GO:0016788">
    <property type="term" value="F:hydrolase activity, acting on ester bonds"/>
    <property type="evidence" value="ECO:0007669"/>
    <property type="project" value="InterPro"/>
</dbReference>
<keyword evidence="2" id="KW-1185">Reference proteome</keyword>
<reference evidence="1" key="1">
    <citation type="submission" date="2023-05" db="EMBL/GenBank/DDBJ databases">
        <authorList>
            <person name="Zhang X."/>
        </authorList>
    </citation>
    <scope>NUCLEOTIDE SEQUENCE</scope>
    <source>
        <strain evidence="1">BD1B2-1</strain>
    </source>
</reference>